<sequence length="134" mass="14517">MKHEGLLPSIHVIQTNLRAHLEIFANLAQDLDTFLNLGVSFRLWKAPKIQTMVGPVPSPHLIKVNSAAYGVVFRSSGGDFIGCFAMKIGCNTSFFAELSAVIIEDGQCFGSKKSLFSLKISSTVRGTTSKNGEI</sequence>
<accession>A0AAD5JHP4</accession>
<organism evidence="1 2">
    <name type="scientific">Acer negundo</name>
    <name type="common">Box elder</name>
    <dbReference type="NCBI Taxonomy" id="4023"/>
    <lineage>
        <taxon>Eukaryota</taxon>
        <taxon>Viridiplantae</taxon>
        <taxon>Streptophyta</taxon>
        <taxon>Embryophyta</taxon>
        <taxon>Tracheophyta</taxon>
        <taxon>Spermatophyta</taxon>
        <taxon>Magnoliopsida</taxon>
        <taxon>eudicotyledons</taxon>
        <taxon>Gunneridae</taxon>
        <taxon>Pentapetalae</taxon>
        <taxon>rosids</taxon>
        <taxon>malvids</taxon>
        <taxon>Sapindales</taxon>
        <taxon>Sapindaceae</taxon>
        <taxon>Hippocastanoideae</taxon>
        <taxon>Acereae</taxon>
        <taxon>Acer</taxon>
    </lineage>
</organism>
<reference evidence="1" key="1">
    <citation type="journal article" date="2022" name="Plant J.">
        <title>Strategies of tolerance reflected in two North American maple genomes.</title>
        <authorList>
            <person name="McEvoy S.L."/>
            <person name="Sezen U.U."/>
            <person name="Trouern-Trend A."/>
            <person name="McMahon S.M."/>
            <person name="Schaberg P.G."/>
            <person name="Yang J."/>
            <person name="Wegrzyn J.L."/>
            <person name="Swenson N.G."/>
        </authorList>
    </citation>
    <scope>NUCLEOTIDE SEQUENCE</scope>
    <source>
        <strain evidence="1">91603</strain>
    </source>
</reference>
<proteinExistence type="predicted"/>
<gene>
    <name evidence="1" type="ORF">LWI28_028688</name>
</gene>
<evidence type="ECO:0000313" key="1">
    <source>
        <dbReference type="EMBL" id="KAI9192867.1"/>
    </source>
</evidence>
<dbReference type="AlphaFoldDB" id="A0AAD5JHP4"/>
<evidence type="ECO:0000313" key="2">
    <source>
        <dbReference type="Proteomes" id="UP001064489"/>
    </source>
</evidence>
<name>A0AAD5JHP4_ACENE</name>
<keyword evidence="2" id="KW-1185">Reference proteome</keyword>
<protein>
    <submittedName>
        <fullName evidence="1">Uncharacterized protein</fullName>
    </submittedName>
</protein>
<reference evidence="1" key="2">
    <citation type="submission" date="2023-02" db="EMBL/GenBank/DDBJ databases">
        <authorList>
            <person name="Swenson N.G."/>
            <person name="Wegrzyn J.L."/>
            <person name="Mcevoy S.L."/>
        </authorList>
    </citation>
    <scope>NUCLEOTIDE SEQUENCE</scope>
    <source>
        <strain evidence="1">91603</strain>
        <tissue evidence="1">Leaf</tissue>
    </source>
</reference>
<comment type="caution">
    <text evidence="1">The sequence shown here is derived from an EMBL/GenBank/DDBJ whole genome shotgun (WGS) entry which is preliminary data.</text>
</comment>
<dbReference type="Proteomes" id="UP001064489">
    <property type="component" value="Chromosome 6"/>
</dbReference>
<dbReference type="EMBL" id="JAJSOW010000004">
    <property type="protein sequence ID" value="KAI9192867.1"/>
    <property type="molecule type" value="Genomic_DNA"/>
</dbReference>